<organism evidence="1">
    <name type="scientific">Caldilineaceae bacterium SB0675_bin_29</name>
    <dbReference type="NCBI Taxonomy" id="2605266"/>
    <lineage>
        <taxon>Bacteria</taxon>
        <taxon>Bacillati</taxon>
        <taxon>Chloroflexota</taxon>
        <taxon>Caldilineae</taxon>
        <taxon>Caldilineales</taxon>
        <taxon>Caldilineaceae</taxon>
    </lineage>
</organism>
<dbReference type="EMBL" id="VYDA01000099">
    <property type="protein sequence ID" value="MYH60713.1"/>
    <property type="molecule type" value="Genomic_DNA"/>
</dbReference>
<dbReference type="SUPFAM" id="SSF117987">
    <property type="entry name" value="CRISPR-associated protein"/>
    <property type="match status" value="1"/>
</dbReference>
<dbReference type="NCBIfam" id="TIGR01907">
    <property type="entry name" value="casE_Cse3"/>
    <property type="match status" value="1"/>
</dbReference>
<dbReference type="Gene3D" id="3.30.70.1210">
    <property type="entry name" value="Crispr-associated protein, domain 2"/>
    <property type="match status" value="1"/>
</dbReference>
<proteinExistence type="predicted"/>
<dbReference type="Pfam" id="PF08798">
    <property type="entry name" value="CRISPR_assoc"/>
    <property type="match status" value="1"/>
</dbReference>
<sequence length="256" mass="28573">MTVQERSVETTQQLQMIRGSVDLRSFQSWAGSRQLMGRQTFDEGYAMHCFLASVFGELAPQPFRLIVPRSKGSRRGVFYGYGRADVEALRGAAAQFADPLQARVLPGSSLDGKLMPAMWKAGTRLGFEVLTRPTVRRARGGKNPGGEVDAYQREAERYPPNSMPRSREEVYTDWLREQFERHGGAELEAASLASFQRTRSMRALRRRPFEGPAALLRGTLTVTDSDGFTKLLGRGVGRHRSYGYGMLLLRPVGKPA</sequence>
<reference evidence="1" key="1">
    <citation type="submission" date="2019-09" db="EMBL/GenBank/DDBJ databases">
        <title>Characterisation of the sponge microbiome using genome-centric metagenomics.</title>
        <authorList>
            <person name="Engelberts J.P."/>
            <person name="Robbins S.J."/>
            <person name="De Goeij J.M."/>
            <person name="Aranda M."/>
            <person name="Bell S.C."/>
            <person name="Webster N.S."/>
        </authorList>
    </citation>
    <scope>NUCLEOTIDE SEQUENCE</scope>
    <source>
        <strain evidence="1">SB0675_bin_29</strain>
    </source>
</reference>
<dbReference type="SMART" id="SM01101">
    <property type="entry name" value="CRISPR_assoc"/>
    <property type="match status" value="1"/>
</dbReference>
<comment type="caution">
    <text evidence="1">The sequence shown here is derived from an EMBL/GenBank/DDBJ whole genome shotgun (WGS) entry which is preliminary data.</text>
</comment>
<dbReference type="AlphaFoldDB" id="A0A6B1FUC7"/>
<accession>A0A6B1FUC7</accession>
<name>A0A6B1FUC7_9CHLR</name>
<dbReference type="InterPro" id="IPR010179">
    <property type="entry name" value="CRISPR-assoc_prot_Cse3"/>
</dbReference>
<gene>
    <name evidence="1" type="primary">cas6e</name>
    <name evidence="1" type="ORF">F4148_02755</name>
</gene>
<protein>
    <submittedName>
        <fullName evidence="1">Type I-E CRISPR-associated protein Cas6/Cse3/CasE</fullName>
    </submittedName>
</protein>
<evidence type="ECO:0000313" key="1">
    <source>
        <dbReference type="EMBL" id="MYH60713.1"/>
    </source>
</evidence>